<dbReference type="EMBL" id="REGN01010683">
    <property type="protein sequence ID" value="RMZ98586.1"/>
    <property type="molecule type" value="Genomic_DNA"/>
</dbReference>
<dbReference type="AlphaFoldDB" id="A0A3M7PHJ3"/>
<evidence type="ECO:0000313" key="2">
    <source>
        <dbReference type="Proteomes" id="UP000276133"/>
    </source>
</evidence>
<feature type="non-terminal residue" evidence="1">
    <location>
        <position position="1"/>
    </location>
</feature>
<gene>
    <name evidence="1" type="ORF">BpHYR1_040299</name>
</gene>
<proteinExistence type="predicted"/>
<reference evidence="1 2" key="1">
    <citation type="journal article" date="2018" name="Sci. Rep.">
        <title>Genomic signatures of local adaptation to the degree of environmental predictability in rotifers.</title>
        <authorList>
            <person name="Franch-Gras L."/>
            <person name="Hahn C."/>
            <person name="Garcia-Roger E.M."/>
            <person name="Carmona M.J."/>
            <person name="Serra M."/>
            <person name="Gomez A."/>
        </authorList>
    </citation>
    <scope>NUCLEOTIDE SEQUENCE [LARGE SCALE GENOMIC DNA]</scope>
    <source>
        <strain evidence="1">HYR1</strain>
    </source>
</reference>
<organism evidence="1 2">
    <name type="scientific">Brachionus plicatilis</name>
    <name type="common">Marine rotifer</name>
    <name type="synonym">Brachionus muelleri</name>
    <dbReference type="NCBI Taxonomy" id="10195"/>
    <lineage>
        <taxon>Eukaryota</taxon>
        <taxon>Metazoa</taxon>
        <taxon>Spiralia</taxon>
        <taxon>Gnathifera</taxon>
        <taxon>Rotifera</taxon>
        <taxon>Eurotatoria</taxon>
        <taxon>Monogononta</taxon>
        <taxon>Pseudotrocha</taxon>
        <taxon>Ploima</taxon>
        <taxon>Brachionidae</taxon>
        <taxon>Brachionus</taxon>
    </lineage>
</organism>
<sequence length="108" mass="12241">CQIANFMENIYSFDGPYNCLLTVYAGPGPSFGRTRSATEIHKILIIQTVDQKRGWDYLRFGPNLVENSLTDIVAMNSISSLKTIDTVYSSSSLKNNFCLFEDKLFRDN</sequence>
<comment type="caution">
    <text evidence="1">The sequence shown here is derived from an EMBL/GenBank/DDBJ whole genome shotgun (WGS) entry which is preliminary data.</text>
</comment>
<name>A0A3M7PHJ3_BRAPC</name>
<protein>
    <submittedName>
        <fullName evidence="1">Uncharacterized protein</fullName>
    </submittedName>
</protein>
<accession>A0A3M7PHJ3</accession>
<keyword evidence="2" id="KW-1185">Reference proteome</keyword>
<dbReference type="Proteomes" id="UP000276133">
    <property type="component" value="Unassembled WGS sequence"/>
</dbReference>
<evidence type="ECO:0000313" key="1">
    <source>
        <dbReference type="EMBL" id="RMZ98586.1"/>
    </source>
</evidence>